<proteinExistence type="predicted"/>
<dbReference type="CDD" id="cd00093">
    <property type="entry name" value="HTH_XRE"/>
    <property type="match status" value="1"/>
</dbReference>
<keyword evidence="3" id="KW-1185">Reference proteome</keyword>
<dbReference type="Proteomes" id="UP001183202">
    <property type="component" value="Unassembled WGS sequence"/>
</dbReference>
<sequence>MADPPVRMDPVLVKLAEWARQEPRMSREAVARRLGVSRGAVTGWFLWLEAVERGDDPPSSARTFQFAKQHPDVQSRIAAVLRQPVAVLMAESTGSTDDYTLDRHSGSLLSDLALGEGPWGRPGEQRYRVVALLELVDGVAATAIVPVRRGLDGLVYQYQVVVLVDPERDKLPIKEEIDRDLRAAGLDCYWEHGPGQPGVEIRSEGRRLELLGSLAVSALTGVRSPRSGTLADPRFSPGLQPPRLAVVVSPPYGGSRPAAALLAVDVGAGHIPAEAWIRLVHWAEDAELGSPRTLDHVRESVALDAGFVMHRVVHQLERGDIPGAWLISLETGSALDYPPLGTALIELRGLFIAMRLGPVWRRMAAWRLAGSDLDDDLNRGGAGNRRIVVSNTEPFVARTPSDAGRRGFADHRVKAAQRLAEIDELERHLDDLLARRRELGLTTHEVTLDDLGDELLCVRLRDGRYERVHGDARLADDVAFADDVVPMMREWRRAADRLSVTLVAVEPPMV</sequence>
<keyword evidence="1" id="KW-0175">Coiled coil</keyword>
<evidence type="ECO:0000313" key="2">
    <source>
        <dbReference type="EMBL" id="MDT0353371.1"/>
    </source>
</evidence>
<reference evidence="3" key="1">
    <citation type="submission" date="2023-07" db="EMBL/GenBank/DDBJ databases">
        <title>30 novel species of actinomycetes from the DSMZ collection.</title>
        <authorList>
            <person name="Nouioui I."/>
        </authorList>
    </citation>
    <scope>NUCLEOTIDE SEQUENCE [LARGE SCALE GENOMIC DNA]</scope>
    <source>
        <strain evidence="3">DSM 45834</strain>
    </source>
</reference>
<dbReference type="RefSeq" id="WP_311559884.1">
    <property type="nucleotide sequence ID" value="NZ_JAVREJ010000030.1"/>
</dbReference>
<dbReference type="EMBL" id="JAVREJ010000030">
    <property type="protein sequence ID" value="MDT0353371.1"/>
    <property type="molecule type" value="Genomic_DNA"/>
</dbReference>
<gene>
    <name evidence="2" type="ORF">RM445_28075</name>
</gene>
<evidence type="ECO:0000256" key="1">
    <source>
        <dbReference type="SAM" id="Coils"/>
    </source>
</evidence>
<organism evidence="2 3">
    <name type="scientific">Pseudonocardia charpentierae</name>
    <dbReference type="NCBI Taxonomy" id="3075545"/>
    <lineage>
        <taxon>Bacteria</taxon>
        <taxon>Bacillati</taxon>
        <taxon>Actinomycetota</taxon>
        <taxon>Actinomycetes</taxon>
        <taxon>Pseudonocardiales</taxon>
        <taxon>Pseudonocardiaceae</taxon>
        <taxon>Pseudonocardia</taxon>
    </lineage>
</organism>
<dbReference type="InterPro" id="IPR001387">
    <property type="entry name" value="Cro/C1-type_HTH"/>
</dbReference>
<protein>
    <submittedName>
        <fullName evidence="2">Helix-turn-helix transcriptional regulator</fullName>
    </submittedName>
</protein>
<comment type="caution">
    <text evidence="2">The sequence shown here is derived from an EMBL/GenBank/DDBJ whole genome shotgun (WGS) entry which is preliminary data.</text>
</comment>
<evidence type="ECO:0000313" key="3">
    <source>
        <dbReference type="Proteomes" id="UP001183202"/>
    </source>
</evidence>
<accession>A0ABU2NHZ1</accession>
<feature type="coiled-coil region" evidence="1">
    <location>
        <begin position="415"/>
        <end position="442"/>
    </location>
</feature>
<name>A0ABU2NHZ1_9PSEU</name>